<dbReference type="SUPFAM" id="SSF56436">
    <property type="entry name" value="C-type lectin-like"/>
    <property type="match status" value="2"/>
</dbReference>
<evidence type="ECO:0000313" key="3">
    <source>
        <dbReference type="Ensembl" id="ENSACLP00000034071.1"/>
    </source>
</evidence>
<dbReference type="InterPro" id="IPR016187">
    <property type="entry name" value="CTDL_fold"/>
</dbReference>
<dbReference type="InterPro" id="IPR001304">
    <property type="entry name" value="C-type_lectin-like"/>
</dbReference>
<dbReference type="Gene3D" id="3.10.100.10">
    <property type="entry name" value="Mannose-Binding Protein A, subunit A"/>
    <property type="match status" value="2"/>
</dbReference>
<evidence type="ECO:0000313" key="4">
    <source>
        <dbReference type="Proteomes" id="UP000265100"/>
    </source>
</evidence>
<reference evidence="3 4" key="1">
    <citation type="submission" date="2018-05" db="EMBL/GenBank/DDBJ databases">
        <authorList>
            <person name="Datahose"/>
        </authorList>
    </citation>
    <scope>NUCLEOTIDE SEQUENCE</scope>
</reference>
<name>A0A3P8QYF3_ASTCA</name>
<organism evidence="3 4">
    <name type="scientific">Astatotilapia calliptera</name>
    <name type="common">Eastern happy</name>
    <name type="synonym">Chromis callipterus</name>
    <dbReference type="NCBI Taxonomy" id="8154"/>
    <lineage>
        <taxon>Eukaryota</taxon>
        <taxon>Metazoa</taxon>
        <taxon>Chordata</taxon>
        <taxon>Craniata</taxon>
        <taxon>Vertebrata</taxon>
        <taxon>Euteleostomi</taxon>
        <taxon>Actinopterygii</taxon>
        <taxon>Neopterygii</taxon>
        <taxon>Teleostei</taxon>
        <taxon>Neoteleostei</taxon>
        <taxon>Acanthomorphata</taxon>
        <taxon>Ovalentaria</taxon>
        <taxon>Cichlomorphae</taxon>
        <taxon>Cichliformes</taxon>
        <taxon>Cichlidae</taxon>
        <taxon>African cichlids</taxon>
        <taxon>Pseudocrenilabrinae</taxon>
        <taxon>Haplochromini</taxon>
        <taxon>Astatotilapia</taxon>
    </lineage>
</organism>
<feature type="signal peptide" evidence="1">
    <location>
        <begin position="1"/>
        <end position="20"/>
    </location>
</feature>
<dbReference type="AlphaFoldDB" id="A0A3P8QYF3"/>
<dbReference type="Pfam" id="PF00059">
    <property type="entry name" value="Lectin_C"/>
    <property type="match status" value="2"/>
</dbReference>
<dbReference type="PANTHER" id="PTHR45784:SF3">
    <property type="entry name" value="C-TYPE LECTIN DOMAIN FAMILY 4 MEMBER K-LIKE-RELATED"/>
    <property type="match status" value="1"/>
</dbReference>
<evidence type="ECO:0000259" key="2">
    <source>
        <dbReference type="PROSITE" id="PS50041"/>
    </source>
</evidence>
<feature type="domain" description="C-type lectin" evidence="2">
    <location>
        <begin position="144"/>
        <end position="249"/>
    </location>
</feature>
<dbReference type="GeneTree" id="ENSGT01100000263473"/>
<keyword evidence="1" id="KW-0732">Signal</keyword>
<dbReference type="Proteomes" id="UP000265100">
    <property type="component" value="Chromosome 3"/>
</dbReference>
<dbReference type="Bgee" id="ENSACLG00000023073">
    <property type="expression patterns" value="Expressed in anal fin"/>
</dbReference>
<dbReference type="Ensembl" id="ENSACLT00000034879.2">
    <property type="protein sequence ID" value="ENSACLP00000034071.1"/>
    <property type="gene ID" value="ENSACLG00000023073.2"/>
</dbReference>
<feature type="domain" description="C-type lectin" evidence="2">
    <location>
        <begin position="21"/>
        <end position="133"/>
    </location>
</feature>
<protein>
    <recommendedName>
        <fullName evidence="2">C-type lectin domain-containing protein</fullName>
    </recommendedName>
</protein>
<accession>A0A3P8QYF3</accession>
<sequence length="313" mass="35547">MEKKMFCIFLFSGLCHFTFSYQRPLYHFINNPKDWLTAQQYCRDMYTDLATITDEQDLEDLAGLVGSGGPFVYLGLYRDWGWSVSENDDYKEGEPAYWNWASGEPSVQSCASMSATGGWSATPCNSTLSFFCYTALATDVSERFVLITNTMDWLSAQSYCRTTYTDLARVQNQQENDLLQALVTNQQVWIGLTRMSWRWSDGSEPSFIPWGLSVIASAQLSDCGVLQVSSNPLGMVQRSYAEKQPFICYTAPRKKTLVQMELSADVDMTDPGVRESVLKWVKNNLGGTSDDLNVSWWKPPEKKYLLKHQKCPP</sequence>
<feature type="chain" id="PRO_5018059348" description="C-type lectin domain-containing protein" evidence="1">
    <location>
        <begin position="21"/>
        <end position="313"/>
    </location>
</feature>
<reference evidence="4" key="2">
    <citation type="submission" date="2023-03" db="EMBL/GenBank/DDBJ databases">
        <authorList>
            <consortium name="Wellcome Sanger Institute Data Sharing"/>
        </authorList>
    </citation>
    <scope>NUCLEOTIDE SEQUENCE [LARGE SCALE GENOMIC DNA]</scope>
</reference>
<dbReference type="OMA" id="WSATPCN"/>
<dbReference type="SMART" id="SM00034">
    <property type="entry name" value="CLECT"/>
    <property type="match status" value="2"/>
</dbReference>
<dbReference type="STRING" id="8154.ENSACLP00000034071"/>
<dbReference type="InterPro" id="IPR016186">
    <property type="entry name" value="C-type_lectin-like/link_sf"/>
</dbReference>
<proteinExistence type="predicted"/>
<dbReference type="PROSITE" id="PS50041">
    <property type="entry name" value="C_TYPE_LECTIN_2"/>
    <property type="match status" value="2"/>
</dbReference>
<keyword evidence="4" id="KW-1185">Reference proteome</keyword>
<dbReference type="PANTHER" id="PTHR45784">
    <property type="entry name" value="C-TYPE LECTIN DOMAIN FAMILY 20 MEMBER A-RELATED"/>
    <property type="match status" value="1"/>
</dbReference>
<reference evidence="3" key="3">
    <citation type="submission" date="2025-08" db="UniProtKB">
        <authorList>
            <consortium name="Ensembl"/>
        </authorList>
    </citation>
    <scope>IDENTIFICATION</scope>
</reference>
<evidence type="ECO:0000256" key="1">
    <source>
        <dbReference type="SAM" id="SignalP"/>
    </source>
</evidence>
<reference evidence="3" key="4">
    <citation type="submission" date="2025-09" db="UniProtKB">
        <authorList>
            <consortium name="Ensembl"/>
        </authorList>
    </citation>
    <scope>IDENTIFICATION</scope>
</reference>